<dbReference type="InParanoid" id="F0XNM0"/>
<evidence type="ECO:0000256" key="7">
    <source>
        <dbReference type="ARBA" id="ARBA00023136"/>
    </source>
</evidence>
<evidence type="ECO:0000256" key="1">
    <source>
        <dbReference type="ARBA" id="ARBA00004127"/>
    </source>
</evidence>
<evidence type="ECO:0000256" key="8">
    <source>
        <dbReference type="SAM" id="Phobius"/>
    </source>
</evidence>
<dbReference type="RefSeq" id="XP_014169895.1">
    <property type="nucleotide sequence ID" value="XM_014314420.1"/>
</dbReference>
<comment type="similarity">
    <text evidence="2">Belongs to the cation transport ATPase (P-type) (TC 3.A.3) family. Type IB subfamily.</text>
</comment>
<evidence type="ECO:0000256" key="2">
    <source>
        <dbReference type="ARBA" id="ARBA00006024"/>
    </source>
</evidence>
<evidence type="ECO:0000256" key="4">
    <source>
        <dbReference type="ARBA" id="ARBA00022723"/>
    </source>
</evidence>
<dbReference type="OrthoDB" id="432719at2759"/>
<dbReference type="GO" id="GO:0016020">
    <property type="term" value="C:membrane"/>
    <property type="evidence" value="ECO:0007669"/>
    <property type="project" value="InterPro"/>
</dbReference>
<dbReference type="PANTHER" id="PTHR43520:SF8">
    <property type="entry name" value="P-TYPE CU(+) TRANSPORTER"/>
    <property type="match status" value="1"/>
</dbReference>
<dbReference type="InterPro" id="IPR036412">
    <property type="entry name" value="HAD-like_sf"/>
</dbReference>
<dbReference type="PRINTS" id="PR00119">
    <property type="entry name" value="CATATPASE"/>
</dbReference>
<dbReference type="NCBIfam" id="TIGR01494">
    <property type="entry name" value="ATPase_P-type"/>
    <property type="match status" value="2"/>
</dbReference>
<dbReference type="GO" id="GO:0016887">
    <property type="term" value="F:ATP hydrolysis activity"/>
    <property type="evidence" value="ECO:0007669"/>
    <property type="project" value="InterPro"/>
</dbReference>
<accession>F0XNM0</accession>
<dbReference type="InterPro" id="IPR008250">
    <property type="entry name" value="ATPase_P-typ_transduc_dom_A_sf"/>
</dbReference>
<reference evidence="10 11" key="1">
    <citation type="journal article" date="2011" name="Proc. Natl. Acad. Sci. U.S.A.">
        <title>Genome and transcriptome analyses of the mountain pine beetle-fungal symbiont Grosmannia clavigera, a lodgepole pine pathogen.</title>
        <authorList>
            <person name="DiGuistini S."/>
            <person name="Wang Y."/>
            <person name="Liao N.Y."/>
            <person name="Taylor G."/>
            <person name="Tanguay P."/>
            <person name="Feau N."/>
            <person name="Henrissat B."/>
            <person name="Chan S.K."/>
            <person name="Hesse-Orce U."/>
            <person name="Alamouti S.M."/>
            <person name="Tsui C.K.M."/>
            <person name="Docking R.T."/>
            <person name="Levasseur A."/>
            <person name="Haridas S."/>
            <person name="Robertson G."/>
            <person name="Birol I."/>
            <person name="Holt R.A."/>
            <person name="Marra M.A."/>
            <person name="Hamelin R.C."/>
            <person name="Hirst M."/>
            <person name="Jones S.J.M."/>
            <person name="Bohlmann J."/>
            <person name="Breuil C."/>
        </authorList>
    </citation>
    <scope>NUCLEOTIDE SEQUENCE [LARGE SCALE GENOMIC DNA]</scope>
    <source>
        <strain evidence="11">kw1407 / UAMH 11150</strain>
    </source>
</reference>
<feature type="transmembrane region" description="Helical" evidence="8">
    <location>
        <begin position="191"/>
        <end position="211"/>
    </location>
</feature>
<dbReference type="GO" id="GO:0055070">
    <property type="term" value="P:copper ion homeostasis"/>
    <property type="evidence" value="ECO:0007669"/>
    <property type="project" value="TreeGrafter"/>
</dbReference>
<keyword evidence="5" id="KW-1278">Translocase</keyword>
<keyword evidence="10" id="KW-0378">Hydrolase</keyword>
<dbReference type="EMBL" id="GL629801">
    <property type="protein sequence ID" value="EFX00413.1"/>
    <property type="molecule type" value="Genomic_DNA"/>
</dbReference>
<dbReference type="CDD" id="cd00371">
    <property type="entry name" value="HMA"/>
    <property type="match status" value="1"/>
</dbReference>
<evidence type="ECO:0000259" key="9">
    <source>
        <dbReference type="PROSITE" id="PS50846"/>
    </source>
</evidence>
<feature type="transmembrane region" description="Helical" evidence="8">
    <location>
        <begin position="232"/>
        <end position="249"/>
    </location>
</feature>
<dbReference type="InterPro" id="IPR006121">
    <property type="entry name" value="HMA_dom"/>
</dbReference>
<keyword evidence="6 8" id="KW-1133">Transmembrane helix</keyword>
<dbReference type="PROSITE" id="PS50846">
    <property type="entry name" value="HMA_2"/>
    <property type="match status" value="1"/>
</dbReference>
<evidence type="ECO:0000256" key="5">
    <source>
        <dbReference type="ARBA" id="ARBA00022967"/>
    </source>
</evidence>
<dbReference type="SUPFAM" id="SSF81653">
    <property type="entry name" value="Calcium ATPase, transduction domain A"/>
    <property type="match status" value="1"/>
</dbReference>
<dbReference type="Pfam" id="PF00403">
    <property type="entry name" value="HMA"/>
    <property type="match status" value="1"/>
</dbReference>
<dbReference type="Pfam" id="PF00702">
    <property type="entry name" value="Hydrolase"/>
    <property type="match status" value="1"/>
</dbReference>
<dbReference type="Gene3D" id="3.40.1110.10">
    <property type="entry name" value="Calcium-transporting ATPase, cytoplasmic domain N"/>
    <property type="match status" value="1"/>
</dbReference>
<dbReference type="GO" id="GO:0012505">
    <property type="term" value="C:endomembrane system"/>
    <property type="evidence" value="ECO:0007669"/>
    <property type="project" value="UniProtKB-SubCell"/>
</dbReference>
<dbReference type="InterPro" id="IPR001757">
    <property type="entry name" value="P_typ_ATPase"/>
</dbReference>
<dbReference type="InterPro" id="IPR018303">
    <property type="entry name" value="ATPase_P-typ_P_site"/>
</dbReference>
<dbReference type="GO" id="GO:0043682">
    <property type="term" value="F:P-type divalent copper transporter activity"/>
    <property type="evidence" value="ECO:0007669"/>
    <property type="project" value="TreeGrafter"/>
</dbReference>
<dbReference type="PANTHER" id="PTHR43520">
    <property type="entry name" value="ATP7, ISOFORM B"/>
    <property type="match status" value="1"/>
</dbReference>
<feature type="domain" description="HMA" evidence="9">
    <location>
        <begin position="52"/>
        <end position="118"/>
    </location>
</feature>
<dbReference type="SUPFAM" id="SSF55008">
    <property type="entry name" value="HMA, heavy metal-associated domain"/>
    <property type="match status" value="1"/>
</dbReference>
<evidence type="ECO:0000313" key="10">
    <source>
        <dbReference type="EMBL" id="EFX00413.1"/>
    </source>
</evidence>
<evidence type="ECO:0000256" key="6">
    <source>
        <dbReference type="ARBA" id="ARBA00022989"/>
    </source>
</evidence>
<dbReference type="GO" id="GO:0005507">
    <property type="term" value="F:copper ion binding"/>
    <property type="evidence" value="ECO:0007669"/>
    <property type="project" value="TreeGrafter"/>
</dbReference>
<dbReference type="Gene3D" id="2.70.150.10">
    <property type="entry name" value="Calcium-transporting ATPase, cytoplasmic transduction domain A"/>
    <property type="match status" value="1"/>
</dbReference>
<dbReference type="eggNOG" id="KOG0207">
    <property type="taxonomic scope" value="Eukaryota"/>
</dbReference>
<dbReference type="AlphaFoldDB" id="F0XNM0"/>
<dbReference type="Gene3D" id="3.40.50.1000">
    <property type="entry name" value="HAD superfamily/HAD-like"/>
    <property type="match status" value="1"/>
</dbReference>
<dbReference type="GeneID" id="25980957"/>
<dbReference type="Gene3D" id="3.30.70.100">
    <property type="match status" value="1"/>
</dbReference>
<evidence type="ECO:0000256" key="3">
    <source>
        <dbReference type="ARBA" id="ARBA00022692"/>
    </source>
</evidence>
<proteinExistence type="inferred from homology"/>
<dbReference type="Pfam" id="PF00122">
    <property type="entry name" value="E1-E2_ATPase"/>
    <property type="match status" value="1"/>
</dbReference>
<gene>
    <name evidence="10" type="ORF">CMQ_7415</name>
</gene>
<keyword evidence="4" id="KW-0479">Metal-binding</keyword>
<keyword evidence="3 8" id="KW-0812">Transmembrane</keyword>
<dbReference type="InterPro" id="IPR036163">
    <property type="entry name" value="HMA_dom_sf"/>
</dbReference>
<keyword evidence="11" id="KW-1185">Reference proteome</keyword>
<dbReference type="FunFam" id="3.30.70.100:FF:000001">
    <property type="entry name" value="ATPase copper transporting beta"/>
    <property type="match status" value="1"/>
</dbReference>
<dbReference type="Proteomes" id="UP000007796">
    <property type="component" value="Unassembled WGS sequence"/>
</dbReference>
<dbReference type="GO" id="GO:0005524">
    <property type="term" value="F:ATP binding"/>
    <property type="evidence" value="ECO:0007669"/>
    <property type="project" value="InterPro"/>
</dbReference>
<dbReference type="HOGENOM" id="CLU_001771_0_2_1"/>
<dbReference type="InterPro" id="IPR059000">
    <property type="entry name" value="ATPase_P-type_domA"/>
</dbReference>
<evidence type="ECO:0000313" key="11">
    <source>
        <dbReference type="Proteomes" id="UP000007796"/>
    </source>
</evidence>
<dbReference type="InterPro" id="IPR023299">
    <property type="entry name" value="ATPase_P-typ_cyto_dom_N"/>
</dbReference>
<feature type="transmembrane region" description="Helical" evidence="8">
    <location>
        <begin position="165"/>
        <end position="185"/>
    </location>
</feature>
<protein>
    <submittedName>
        <fullName evidence="10">Haloacid dehalogenase-like hydrolase</fullName>
    </submittedName>
</protein>
<dbReference type="InterPro" id="IPR023214">
    <property type="entry name" value="HAD_sf"/>
</dbReference>
<dbReference type="PROSITE" id="PS01047">
    <property type="entry name" value="HMA_1"/>
    <property type="match status" value="1"/>
</dbReference>
<sequence length="837" mass="89983">MACCAVAAYIVWRLVSLHDRLFQMYTKSEEYLCEKEKQDKRNDAKRPSQQYGRCILTVRGLSCSSCVRQIEAALQTLPAVRCAQVSLVLLRASVEYDPRHASSADLVAAIHKAGYEAQEDERATAEYGPNGRHGCIRDMVDSFSASEATWEQNVAQHRHDFKVSVTLAAVSWIGSSAFAYMTQAFPSSTSALPALLLVLQAVVALACLAVSRRVHMHALQSVTGRRPRTVETLASAGMLTAMADYILVWCREACGNREPHVFPRLGGITMLCTSILGVQLLKTVASRHSLGQVTRLASLFPHTAAVLTASKITESTYVSVDLDMLVPGDTCRIGTGDRLPADGHVLSGTAWIDETWMTGDHQPKSVDAASGDAVFAGCTIIQGDIVVCIDSCGPKSRLGQLLERVLASEQTTGSVEHGTGLFVDTILLLVIVATATSRLVQDLSWTECRQSMTSMLVCACPCTLELGESISLISAAASAAKANIRLHTNPRRIEDAGRVKTVLLDKTGTLTTGVLSVSWCGLAPHWMETEKSRAEWWALVGAVEQHDDIAAKHPLARAILREAQVQAASASAADSRPRVSVVRADYEPGRGVHGWLVLGDNTPAIPGSSINARHVVVGSRSFLAALGIEHDMSSVPETARADVATTVCVAIDRKHAGTLVCRDVVRPSALELVRRLSQQGVRVGMITGDAWSAALRVAGAVGISVENVHAELLPLDKAGVVLAARRRGPVVVVGDNLNDTGAFAESSFSIYVGSDTVCAGETDAMLLSGQTRNDAAHVRVDLEQIQDVILLAKTTMDRIRQNRWASLAYNIVALALASGLLQNIHHRLYFSPYVALL</sequence>
<name>F0XNM0_GROCL</name>
<organism evidence="11">
    <name type="scientific">Grosmannia clavigera (strain kw1407 / UAMH 11150)</name>
    <name type="common">Blue stain fungus</name>
    <name type="synonym">Graphiocladiella clavigera</name>
    <dbReference type="NCBI Taxonomy" id="655863"/>
    <lineage>
        <taxon>Eukaryota</taxon>
        <taxon>Fungi</taxon>
        <taxon>Dikarya</taxon>
        <taxon>Ascomycota</taxon>
        <taxon>Pezizomycotina</taxon>
        <taxon>Sordariomycetes</taxon>
        <taxon>Sordariomycetidae</taxon>
        <taxon>Ophiostomatales</taxon>
        <taxon>Ophiostomataceae</taxon>
        <taxon>Leptographium</taxon>
    </lineage>
</organism>
<dbReference type="InterPro" id="IPR017969">
    <property type="entry name" value="Heavy-metal-associated_CS"/>
</dbReference>
<comment type="subcellular location">
    <subcellularLocation>
        <location evidence="1">Endomembrane system</location>
        <topology evidence="1">Multi-pass membrane protein</topology>
    </subcellularLocation>
</comment>
<dbReference type="PROSITE" id="PS00154">
    <property type="entry name" value="ATPASE_E1_E2"/>
    <property type="match status" value="1"/>
</dbReference>
<dbReference type="STRING" id="655863.F0XNM0"/>
<keyword evidence="7 8" id="KW-0472">Membrane</keyword>
<dbReference type="SUPFAM" id="SSF56784">
    <property type="entry name" value="HAD-like"/>
    <property type="match status" value="1"/>
</dbReference>